<comment type="similarity">
    <text evidence="1 5">Belongs to the peptidase A1 family.</text>
</comment>
<dbReference type="CDD" id="cd05471">
    <property type="entry name" value="pepsin_like"/>
    <property type="match status" value="1"/>
</dbReference>
<dbReference type="Proteomes" id="UP001150538">
    <property type="component" value="Unassembled WGS sequence"/>
</dbReference>
<reference evidence="7" key="1">
    <citation type="submission" date="2022-07" db="EMBL/GenBank/DDBJ databases">
        <title>Phylogenomic reconstructions and comparative analyses of Kickxellomycotina fungi.</title>
        <authorList>
            <person name="Reynolds N.K."/>
            <person name="Stajich J.E."/>
            <person name="Barry K."/>
            <person name="Grigoriev I.V."/>
            <person name="Crous P."/>
            <person name="Smith M.E."/>
        </authorList>
    </citation>
    <scope>NUCLEOTIDE SEQUENCE</scope>
    <source>
        <strain evidence="7">NBRC 100468</strain>
    </source>
</reference>
<evidence type="ECO:0000256" key="3">
    <source>
        <dbReference type="PIRSR" id="PIRSR601461-1"/>
    </source>
</evidence>
<keyword evidence="8" id="KW-1185">Reference proteome</keyword>
<feature type="active site" evidence="3">
    <location>
        <position position="23"/>
    </location>
</feature>
<gene>
    <name evidence="7" type="ORF">H4219_001669</name>
</gene>
<organism evidence="7 8">
    <name type="scientific">Mycoemilia scoparia</name>
    <dbReference type="NCBI Taxonomy" id="417184"/>
    <lineage>
        <taxon>Eukaryota</taxon>
        <taxon>Fungi</taxon>
        <taxon>Fungi incertae sedis</taxon>
        <taxon>Zoopagomycota</taxon>
        <taxon>Kickxellomycotina</taxon>
        <taxon>Kickxellomycetes</taxon>
        <taxon>Kickxellales</taxon>
        <taxon>Kickxellaceae</taxon>
        <taxon>Mycoemilia</taxon>
    </lineage>
</organism>
<feature type="disulfide bond" evidence="4">
    <location>
        <begin position="226"/>
        <end position="278"/>
    </location>
</feature>
<dbReference type="GO" id="GO:0006508">
    <property type="term" value="P:proteolysis"/>
    <property type="evidence" value="ECO:0007669"/>
    <property type="project" value="UniProtKB-KW"/>
</dbReference>
<dbReference type="PROSITE" id="PS51767">
    <property type="entry name" value="PEPTIDASE_A1"/>
    <property type="match status" value="1"/>
</dbReference>
<protein>
    <recommendedName>
        <fullName evidence="6">Peptidase A1 domain-containing protein</fullName>
    </recommendedName>
</protein>
<keyword evidence="5" id="KW-0645">Protease</keyword>
<name>A0A9W8A8W9_9FUNG</name>
<accession>A0A9W8A8W9</accession>
<dbReference type="Pfam" id="PF00026">
    <property type="entry name" value="Asp"/>
    <property type="match status" value="1"/>
</dbReference>
<dbReference type="InterPro" id="IPR034164">
    <property type="entry name" value="Pepsin-like_dom"/>
</dbReference>
<dbReference type="Gene3D" id="2.40.70.10">
    <property type="entry name" value="Acid Proteases"/>
    <property type="match status" value="2"/>
</dbReference>
<feature type="active site" evidence="3">
    <location>
        <position position="197"/>
    </location>
</feature>
<keyword evidence="4" id="KW-1015">Disulfide bond</keyword>
<proteinExistence type="inferred from homology"/>
<dbReference type="InterPro" id="IPR021109">
    <property type="entry name" value="Peptidase_aspartic_dom_sf"/>
</dbReference>
<dbReference type="PRINTS" id="PR00792">
    <property type="entry name" value="PEPSIN"/>
</dbReference>
<dbReference type="PROSITE" id="PS00141">
    <property type="entry name" value="ASP_PROTEASE"/>
    <property type="match status" value="2"/>
</dbReference>
<evidence type="ECO:0000313" key="7">
    <source>
        <dbReference type="EMBL" id="KAJ1919889.1"/>
    </source>
</evidence>
<keyword evidence="5" id="KW-0378">Hydrolase</keyword>
<comment type="caution">
    <text evidence="7">The sequence shown here is derived from an EMBL/GenBank/DDBJ whole genome shotgun (WGS) entry which is preliminary data.</text>
</comment>
<dbReference type="AlphaFoldDB" id="A0A9W8A8W9"/>
<dbReference type="PANTHER" id="PTHR47966">
    <property type="entry name" value="BETA-SITE APP-CLEAVING ENZYME, ISOFORM A-RELATED"/>
    <property type="match status" value="1"/>
</dbReference>
<dbReference type="InterPro" id="IPR001461">
    <property type="entry name" value="Aspartic_peptidase_A1"/>
</dbReference>
<dbReference type="InterPro" id="IPR001969">
    <property type="entry name" value="Aspartic_peptidase_AS"/>
</dbReference>
<dbReference type="GO" id="GO:0004190">
    <property type="term" value="F:aspartic-type endopeptidase activity"/>
    <property type="evidence" value="ECO:0007669"/>
    <property type="project" value="UniProtKB-KW"/>
</dbReference>
<evidence type="ECO:0000259" key="6">
    <source>
        <dbReference type="PROSITE" id="PS51767"/>
    </source>
</evidence>
<dbReference type="PANTHER" id="PTHR47966:SF51">
    <property type="entry name" value="BETA-SITE APP-CLEAVING ENZYME, ISOFORM A-RELATED"/>
    <property type="match status" value="1"/>
</dbReference>
<sequence length="319" mass="34972">MMLQYYGAMMIGNPPQPFDMIFDTGSSDVWVRGYNISKECGTSLPYINMSQDTETISRLKYGSGDIGLQWTKEWMVLGTTCIPNQAMGVVAYGPLDLLCLSDYDGLMGLAFPAIKNANGLMPITYLQENGLIGENKFVFTLSPPKGNLTIGSTPPEIDTTDISWIPVSKATHWILEFSSLSIKGNITLDFNADAILDTGTSLIYGPEKAIAQVNEILGFEHILVPCSRLDSLPTLTFNFGNAEVHLTPNKYLIPWISSSSDSGSSNSKSYPQNNPTLCISAFQPIKYKSLWLLGLPMLTNRSSIFDIDGQRVGFTKAFG</sequence>
<evidence type="ECO:0000256" key="1">
    <source>
        <dbReference type="ARBA" id="ARBA00007447"/>
    </source>
</evidence>
<dbReference type="OrthoDB" id="771136at2759"/>
<dbReference type="InterPro" id="IPR033121">
    <property type="entry name" value="PEPTIDASE_A1"/>
</dbReference>
<evidence type="ECO:0000256" key="5">
    <source>
        <dbReference type="RuleBase" id="RU000454"/>
    </source>
</evidence>
<evidence type="ECO:0000313" key="8">
    <source>
        <dbReference type="Proteomes" id="UP001150538"/>
    </source>
</evidence>
<dbReference type="EMBL" id="JANBPU010000020">
    <property type="protein sequence ID" value="KAJ1919889.1"/>
    <property type="molecule type" value="Genomic_DNA"/>
</dbReference>
<dbReference type="SUPFAM" id="SSF50630">
    <property type="entry name" value="Acid proteases"/>
    <property type="match status" value="1"/>
</dbReference>
<evidence type="ECO:0000256" key="4">
    <source>
        <dbReference type="PIRSR" id="PIRSR601461-2"/>
    </source>
</evidence>
<evidence type="ECO:0000256" key="2">
    <source>
        <dbReference type="ARBA" id="ARBA00022750"/>
    </source>
</evidence>
<keyword evidence="2 5" id="KW-0064">Aspartyl protease</keyword>
<feature type="domain" description="Peptidase A1" evidence="6">
    <location>
        <begin position="5"/>
        <end position="315"/>
    </location>
</feature>